<protein>
    <submittedName>
        <fullName evidence="1">3-methyladenine DNA glycosylase AlkC</fullName>
    </submittedName>
</protein>
<dbReference type="RefSeq" id="WP_183590065.1">
    <property type="nucleotide sequence ID" value="NZ_JACHCA010000027.1"/>
</dbReference>
<dbReference type="EMBL" id="JACHCA010000027">
    <property type="protein sequence ID" value="MBB6131626.1"/>
    <property type="molecule type" value="Genomic_DNA"/>
</dbReference>
<sequence>MSSLLKDIYSPAFYGRFTEVLTHVLPDFDKERFLSLIFMDGYENKALKERMRHNSIVLHEFMPANFTIATEVVKKIITRLRAERFGEDSLAMMFLPDYIEVYGLDDYEVAVKALEFITQFVSCEFAVRPFLLKYTEKIMKQMQLWSVHENYKVRRFASEGSRPRLPWGLAIPALKKDPTQVLAVLENLKNDPSEWVRKSVANNLNDISKDHPEVMIAIVRQWHGVSKETDAIIKHASRTLLKSGHAEILQHYGLESKSITMTDFQILTPEVKIGDSLEFTFTVTNDHAEKQTVRLEYGVYYNKANGQLSKKVFKISERLYLPGERAVVKRKQSFKLITTRTFYPGKHRLSIIINGEEKELQSFDIFA</sequence>
<reference evidence="1 2" key="1">
    <citation type="submission" date="2020-08" db="EMBL/GenBank/DDBJ databases">
        <title>Genomic Encyclopedia of Type Strains, Phase IV (KMG-V): Genome sequencing to study the core and pangenomes of soil and plant-associated prokaryotes.</title>
        <authorList>
            <person name="Whitman W."/>
        </authorList>
    </citation>
    <scope>NUCLEOTIDE SEQUENCE [LARGE SCALE GENOMIC DNA]</scope>
    <source>
        <strain evidence="1 2">MP601</strain>
    </source>
</reference>
<dbReference type="SUPFAM" id="SSF48371">
    <property type="entry name" value="ARM repeat"/>
    <property type="match status" value="1"/>
</dbReference>
<dbReference type="InterPro" id="IPR016024">
    <property type="entry name" value="ARM-type_fold"/>
</dbReference>
<dbReference type="AlphaFoldDB" id="A0A841JPU8"/>
<dbReference type="Gene3D" id="1.25.40.290">
    <property type="entry name" value="ARM repeat domains"/>
    <property type="match status" value="1"/>
</dbReference>
<dbReference type="InterPro" id="IPR014825">
    <property type="entry name" value="DNA_alkylation"/>
</dbReference>
<proteinExistence type="predicted"/>
<evidence type="ECO:0000313" key="1">
    <source>
        <dbReference type="EMBL" id="MBB6131626.1"/>
    </source>
</evidence>
<comment type="caution">
    <text evidence="1">The sequence shown here is derived from an EMBL/GenBank/DDBJ whole genome shotgun (WGS) entry which is preliminary data.</text>
</comment>
<gene>
    <name evidence="1" type="ORF">HDF22_005777</name>
</gene>
<dbReference type="Pfam" id="PF08713">
    <property type="entry name" value="DNA_alkylation"/>
    <property type="match status" value="1"/>
</dbReference>
<accession>A0A841JPU8</accession>
<name>A0A841JPU8_9SPHI</name>
<dbReference type="Proteomes" id="UP000548326">
    <property type="component" value="Unassembled WGS sequence"/>
</dbReference>
<evidence type="ECO:0000313" key="2">
    <source>
        <dbReference type="Proteomes" id="UP000548326"/>
    </source>
</evidence>
<organism evidence="1 2">
    <name type="scientific">Mucilaginibacter lappiensis</name>
    <dbReference type="NCBI Taxonomy" id="354630"/>
    <lineage>
        <taxon>Bacteria</taxon>
        <taxon>Pseudomonadati</taxon>
        <taxon>Bacteroidota</taxon>
        <taxon>Sphingobacteriia</taxon>
        <taxon>Sphingobacteriales</taxon>
        <taxon>Sphingobacteriaceae</taxon>
        <taxon>Mucilaginibacter</taxon>
    </lineage>
</organism>